<evidence type="ECO:0000259" key="1">
    <source>
        <dbReference type="PROSITE" id="PS51613"/>
    </source>
</evidence>
<dbReference type="OrthoDB" id="19069at10239"/>
<dbReference type="InterPro" id="IPR050851">
    <property type="entry name" value="mRNA_Cap_2O-Ribose_MeTrfase"/>
</dbReference>
<dbReference type="PANTHER" id="PTHR16121">
    <property type="entry name" value="CAP-SPECIFIC MRNA (NUCLEOSIDE-2'-O-)-METHYLTRANSFERASE 1-RELATED"/>
    <property type="match status" value="1"/>
</dbReference>
<sequence>MANKSSATHSSLQLLQKEILLLKSQLDQHSSFAINKARKRLDHSRTVRNRCYHKLREIDQQFNVCQNVNLFLDLCGGPGQFAKYVIDNNPGCKGFGTTLRNSCDYQYKHEDFKKIYGKHNSGNIFEESLRYEINMWCGGLCDLVMADGAVDVSGRENEQEQIMLPLLKREIEICLENVRPGGACVLKIFDTYQEDTVALLEYFVSHFSEHTVFKPKSSRAANSEKYLVCQRRLLPIDVVSKRLNFNSLTFARKQRKALKLLLEYLTDHSQLCNSRIRPQS</sequence>
<dbReference type="Pfam" id="PF01728">
    <property type="entry name" value="FtsJ"/>
    <property type="match status" value="1"/>
</dbReference>
<evidence type="ECO:0000313" key="2">
    <source>
        <dbReference type="EMBL" id="ABF47406.1"/>
    </source>
</evidence>
<dbReference type="GO" id="GO:0004483">
    <property type="term" value="F:methyltransferase cap1 activity"/>
    <property type="evidence" value="ECO:0007669"/>
    <property type="project" value="UniProtKB-ARBA"/>
</dbReference>
<protein>
    <submittedName>
        <fullName evidence="2">Se89-like protein</fullName>
    </submittedName>
</protein>
<keyword evidence="3" id="KW-1185">Reference proteome</keyword>
<name>Q0N437_9ABAC</name>
<dbReference type="PANTHER" id="PTHR16121:SF0">
    <property type="entry name" value="CAP-SPECIFIC MRNA (NUCLEOSIDE-2'-O-)-METHYLTRANSFERASE 1"/>
    <property type="match status" value="1"/>
</dbReference>
<dbReference type="EMBL" id="DQ504428">
    <property type="protein sequence ID" value="ABF47406.1"/>
    <property type="molecule type" value="Genomic_DNA"/>
</dbReference>
<evidence type="ECO:0000313" key="3">
    <source>
        <dbReference type="Proteomes" id="UP000214353"/>
    </source>
</evidence>
<dbReference type="Gene3D" id="3.40.50.12760">
    <property type="match status" value="1"/>
</dbReference>
<dbReference type="Proteomes" id="UP000214353">
    <property type="component" value="Segment"/>
</dbReference>
<dbReference type="KEGG" id="vg:5141923"/>
<dbReference type="InterPro" id="IPR002877">
    <property type="entry name" value="RNA_MeTrfase_FtsJ_dom"/>
</dbReference>
<dbReference type="GO" id="GO:0006370">
    <property type="term" value="P:7-methylguanosine mRNA capping"/>
    <property type="evidence" value="ECO:0007669"/>
    <property type="project" value="TreeGrafter"/>
</dbReference>
<feature type="domain" description="RrmJ-type SAM-dependent 2'-O-MTase" evidence="1">
    <location>
        <begin position="46"/>
        <end position="233"/>
    </location>
</feature>
<proteinExistence type="predicted"/>
<dbReference type="RefSeq" id="YP_717602.1">
    <property type="nucleotide sequence ID" value="NC_008293.1"/>
</dbReference>
<dbReference type="SUPFAM" id="SSF53335">
    <property type="entry name" value="S-adenosyl-L-methionine-dependent methyltransferases"/>
    <property type="match status" value="1"/>
</dbReference>
<dbReference type="GeneID" id="5141923"/>
<organism evidence="2 3">
    <name type="scientific">Clanis bilineata nucleopolyhedrovirus</name>
    <dbReference type="NCBI Taxonomy" id="1307957"/>
    <lineage>
        <taxon>Viruses</taxon>
        <taxon>Viruses incertae sedis</taxon>
        <taxon>Naldaviricetes</taxon>
        <taxon>Lefavirales</taxon>
        <taxon>Baculoviridae</taxon>
        <taxon>Alphabaculovirus</taxon>
        <taxon>Alphabaculovirus clabilineatae</taxon>
    </lineage>
</organism>
<dbReference type="PROSITE" id="PS51613">
    <property type="entry name" value="SAM_MT_RRMJ"/>
    <property type="match status" value="1"/>
</dbReference>
<dbReference type="GO" id="GO:0032259">
    <property type="term" value="P:methylation"/>
    <property type="evidence" value="ECO:0007669"/>
    <property type="project" value="InterPro"/>
</dbReference>
<accession>Q0N437</accession>
<reference evidence="2 3" key="1">
    <citation type="journal article" date="2009" name="BMC Genomics">
        <title>Genomic sequence, organization and characteristics of a new nucleopolyhedrovirus isolated from Clanis bilineata larva.</title>
        <authorList>
            <person name="Zhu S.Y."/>
            <person name="Yi J.P."/>
            <person name="Shen W.D."/>
            <person name="Wang L.Q."/>
            <person name="He H.G."/>
            <person name="Wang Y."/>
            <person name="Li B."/>
            <person name="Wang W.B."/>
        </authorList>
    </citation>
    <scope>NUCLEOTIDE SEQUENCE [LARGE SCALE GENOMIC DNA]</scope>
    <source>
        <strain evidence="2">DZ1</strain>
    </source>
</reference>
<dbReference type="InterPro" id="IPR025816">
    <property type="entry name" value="RrmJ-type_MeTrfase"/>
</dbReference>
<dbReference type="InterPro" id="IPR029063">
    <property type="entry name" value="SAM-dependent_MTases_sf"/>
</dbReference>